<dbReference type="Proteomes" id="UP001169862">
    <property type="component" value="Unassembled WGS sequence"/>
</dbReference>
<feature type="domain" description="Soluble ligand binding" evidence="4">
    <location>
        <begin position="105"/>
        <end position="148"/>
    </location>
</feature>
<name>A0AAW7XM18_9GAMM</name>
<evidence type="ECO:0000313" key="5">
    <source>
        <dbReference type="EMBL" id="MDO6454722.1"/>
    </source>
</evidence>
<accession>A0AAW7XM18</accession>
<dbReference type="AlphaFoldDB" id="A0AAW7XM18"/>
<dbReference type="InterPro" id="IPR049712">
    <property type="entry name" value="Poly_export"/>
</dbReference>
<dbReference type="Pfam" id="PF02563">
    <property type="entry name" value="Poly_export"/>
    <property type="match status" value="1"/>
</dbReference>
<organism evidence="5 6">
    <name type="scientific">Neptunomonas phycophila</name>
    <dbReference type="NCBI Taxonomy" id="1572645"/>
    <lineage>
        <taxon>Bacteria</taxon>
        <taxon>Pseudomonadati</taxon>
        <taxon>Pseudomonadota</taxon>
        <taxon>Gammaproteobacteria</taxon>
        <taxon>Oceanospirillales</taxon>
        <taxon>Oceanospirillaceae</taxon>
        <taxon>Neptunomonas</taxon>
    </lineage>
</organism>
<dbReference type="InterPro" id="IPR003715">
    <property type="entry name" value="Poly_export_N"/>
</dbReference>
<feature type="domain" description="Polysaccharide export protein N-terminal" evidence="3">
    <location>
        <begin position="26"/>
        <end position="98"/>
    </location>
</feature>
<dbReference type="Pfam" id="PF10531">
    <property type="entry name" value="SLBB"/>
    <property type="match status" value="1"/>
</dbReference>
<protein>
    <submittedName>
        <fullName evidence="5">Polysaccharide biosynthesis/export family protein</fullName>
    </submittedName>
</protein>
<dbReference type="GeneID" id="89455463"/>
<dbReference type="InterPro" id="IPR019554">
    <property type="entry name" value="Soluble_ligand-bd"/>
</dbReference>
<comment type="caution">
    <text evidence="5">The sequence shown here is derived from an EMBL/GenBank/DDBJ whole genome shotgun (WGS) entry which is preliminary data.</text>
</comment>
<proteinExistence type="predicted"/>
<feature type="chain" id="PRO_5043331052" evidence="2">
    <location>
        <begin position="23"/>
        <end position="177"/>
    </location>
</feature>
<dbReference type="PANTHER" id="PTHR33619">
    <property type="entry name" value="POLYSACCHARIDE EXPORT PROTEIN GFCE-RELATED"/>
    <property type="match status" value="1"/>
</dbReference>
<sequence>MMRKLFYLIAAFAVMLTQNVNAEGLSDYRMSVGDLIKIQVYGEDELSTEVRLSDAGTISYPFFGELQVLGMTTGGLSGLLTERLQDGYLVDPSVSVSVLEYREFFIDGAVKQPGGYAYQPGLTLQRAVSLAGGFSERASSSKFFVVREGSGSNKPSKISLTAPIQPGDVITIEESFF</sequence>
<evidence type="ECO:0000313" key="6">
    <source>
        <dbReference type="Proteomes" id="UP001169862"/>
    </source>
</evidence>
<keyword evidence="1 2" id="KW-0732">Signal</keyword>
<gene>
    <name evidence="5" type="ORF">Q4490_14200</name>
</gene>
<reference evidence="5" key="1">
    <citation type="submission" date="2023-07" db="EMBL/GenBank/DDBJ databases">
        <title>Genome content predicts the carbon catabolic preferences of heterotrophic bacteria.</title>
        <authorList>
            <person name="Gralka M."/>
        </authorList>
    </citation>
    <scope>NUCLEOTIDE SEQUENCE</scope>
    <source>
        <strain evidence="5">I2M16</strain>
    </source>
</reference>
<dbReference type="PANTHER" id="PTHR33619:SF3">
    <property type="entry name" value="POLYSACCHARIDE EXPORT PROTEIN GFCE-RELATED"/>
    <property type="match status" value="1"/>
</dbReference>
<dbReference type="Gene3D" id="3.30.1950.10">
    <property type="entry name" value="wza like domain"/>
    <property type="match status" value="1"/>
</dbReference>
<evidence type="ECO:0000256" key="2">
    <source>
        <dbReference type="SAM" id="SignalP"/>
    </source>
</evidence>
<dbReference type="RefSeq" id="WP_075171497.1">
    <property type="nucleotide sequence ID" value="NZ_CAXHZV010000006.1"/>
</dbReference>
<feature type="signal peptide" evidence="2">
    <location>
        <begin position="1"/>
        <end position="22"/>
    </location>
</feature>
<evidence type="ECO:0000256" key="1">
    <source>
        <dbReference type="ARBA" id="ARBA00022729"/>
    </source>
</evidence>
<dbReference type="Gene3D" id="3.10.560.10">
    <property type="entry name" value="Outer membrane lipoprotein wza domain like"/>
    <property type="match status" value="1"/>
</dbReference>
<evidence type="ECO:0000259" key="3">
    <source>
        <dbReference type="Pfam" id="PF02563"/>
    </source>
</evidence>
<dbReference type="GO" id="GO:0015159">
    <property type="term" value="F:polysaccharide transmembrane transporter activity"/>
    <property type="evidence" value="ECO:0007669"/>
    <property type="project" value="InterPro"/>
</dbReference>
<dbReference type="EMBL" id="JAUOPG010000009">
    <property type="protein sequence ID" value="MDO6454722.1"/>
    <property type="molecule type" value="Genomic_DNA"/>
</dbReference>
<evidence type="ECO:0000259" key="4">
    <source>
        <dbReference type="Pfam" id="PF10531"/>
    </source>
</evidence>